<evidence type="ECO:0000256" key="6">
    <source>
        <dbReference type="SAM" id="SignalP"/>
    </source>
</evidence>
<feature type="domain" description="Outer membrane lipoprotein BamD-like" evidence="7">
    <location>
        <begin position="39"/>
        <end position="224"/>
    </location>
</feature>
<dbReference type="PANTHER" id="PTHR37423">
    <property type="entry name" value="SOLUBLE LYTIC MUREIN TRANSGLYCOSYLASE-RELATED"/>
    <property type="match status" value="1"/>
</dbReference>
<dbReference type="InterPro" id="IPR011990">
    <property type="entry name" value="TPR-like_helical_dom_sf"/>
</dbReference>
<dbReference type="InterPro" id="IPR017689">
    <property type="entry name" value="BamD"/>
</dbReference>
<dbReference type="AlphaFoldDB" id="A0A0D2G9Y1"/>
<evidence type="ECO:0000259" key="7">
    <source>
        <dbReference type="Pfam" id="PF13525"/>
    </source>
</evidence>
<dbReference type="InterPro" id="IPR019734">
    <property type="entry name" value="TPR_rpt"/>
</dbReference>
<keyword evidence="2" id="KW-0472">Membrane</keyword>
<organism evidence="8 9">
    <name type="scientific">Dethiosulfatarculus sandiegensis</name>
    <dbReference type="NCBI Taxonomy" id="1429043"/>
    <lineage>
        <taxon>Bacteria</taxon>
        <taxon>Pseudomonadati</taxon>
        <taxon>Thermodesulfobacteriota</taxon>
        <taxon>Desulfarculia</taxon>
        <taxon>Desulfarculales</taxon>
        <taxon>Desulfarculaceae</taxon>
        <taxon>Dethiosulfatarculus</taxon>
    </lineage>
</organism>
<feature type="repeat" description="TPR" evidence="4">
    <location>
        <begin position="173"/>
        <end position="206"/>
    </location>
</feature>
<dbReference type="FunCoup" id="A0A0D2G9Y1">
    <property type="interactions" value="89"/>
</dbReference>
<keyword evidence="9" id="KW-1185">Reference proteome</keyword>
<keyword evidence="3" id="KW-0998">Cell outer membrane</keyword>
<accession>A0A0D2G9Y1</accession>
<feature type="region of interest" description="Disordered" evidence="5">
    <location>
        <begin position="246"/>
        <end position="268"/>
    </location>
</feature>
<dbReference type="HAMAP" id="MF_00922">
    <property type="entry name" value="OM_assembly_BamD"/>
    <property type="match status" value="1"/>
</dbReference>
<dbReference type="OrthoDB" id="9781894at2"/>
<dbReference type="EMBL" id="AZAC01000048">
    <property type="protein sequence ID" value="KIX11667.1"/>
    <property type="molecule type" value="Genomic_DNA"/>
</dbReference>
<dbReference type="InParanoid" id="A0A0D2G9Y1"/>
<dbReference type="Pfam" id="PF13525">
    <property type="entry name" value="YfiO"/>
    <property type="match status" value="1"/>
</dbReference>
<protein>
    <recommendedName>
        <fullName evidence="7">Outer membrane lipoprotein BamD-like domain-containing protein</fullName>
    </recommendedName>
</protein>
<dbReference type="PANTHER" id="PTHR37423:SF6">
    <property type="entry name" value="CELL DIVISION COORDINATOR CPOB"/>
    <property type="match status" value="1"/>
</dbReference>
<evidence type="ECO:0000256" key="2">
    <source>
        <dbReference type="ARBA" id="ARBA00023136"/>
    </source>
</evidence>
<reference evidence="8 9" key="1">
    <citation type="submission" date="2013-11" db="EMBL/GenBank/DDBJ databases">
        <title>Metagenomic analysis of a methanogenic consortium involved in long chain n-alkane degradation.</title>
        <authorList>
            <person name="Davidova I.A."/>
            <person name="Callaghan A.V."/>
            <person name="Wawrik B."/>
            <person name="Pruitt S."/>
            <person name="Marks C."/>
            <person name="Duncan K.E."/>
            <person name="Suflita J.M."/>
        </authorList>
    </citation>
    <scope>NUCLEOTIDE SEQUENCE [LARGE SCALE GENOMIC DNA]</scope>
    <source>
        <strain evidence="8 9">SPR</strain>
    </source>
</reference>
<dbReference type="PROSITE" id="PS50005">
    <property type="entry name" value="TPR"/>
    <property type="match status" value="2"/>
</dbReference>
<evidence type="ECO:0000256" key="1">
    <source>
        <dbReference type="ARBA" id="ARBA00022729"/>
    </source>
</evidence>
<feature type="signal peptide" evidence="6">
    <location>
        <begin position="1"/>
        <end position="20"/>
    </location>
</feature>
<evidence type="ECO:0000313" key="9">
    <source>
        <dbReference type="Proteomes" id="UP000032233"/>
    </source>
</evidence>
<keyword evidence="1 6" id="KW-0732">Signal</keyword>
<proteinExistence type="inferred from homology"/>
<dbReference type="STRING" id="1429043.X474_23180"/>
<dbReference type="NCBIfam" id="TIGR03302">
    <property type="entry name" value="OM_YfiO"/>
    <property type="match status" value="1"/>
</dbReference>
<evidence type="ECO:0000256" key="4">
    <source>
        <dbReference type="PROSITE-ProRule" id="PRU00339"/>
    </source>
</evidence>
<evidence type="ECO:0000313" key="8">
    <source>
        <dbReference type="EMBL" id="KIX11667.1"/>
    </source>
</evidence>
<evidence type="ECO:0000256" key="3">
    <source>
        <dbReference type="ARBA" id="ARBA00023237"/>
    </source>
</evidence>
<evidence type="ECO:0000256" key="5">
    <source>
        <dbReference type="SAM" id="MobiDB-lite"/>
    </source>
</evidence>
<keyword evidence="4" id="KW-0802">TPR repeat</keyword>
<dbReference type="InterPro" id="IPR039565">
    <property type="entry name" value="BamD-like"/>
</dbReference>
<dbReference type="SUPFAM" id="SSF48452">
    <property type="entry name" value="TPR-like"/>
    <property type="match status" value="1"/>
</dbReference>
<comment type="caution">
    <text evidence="8">The sequence shown here is derived from an EMBL/GenBank/DDBJ whole genome shotgun (WGS) entry which is preliminary data.</text>
</comment>
<gene>
    <name evidence="8" type="ORF">X474_23180</name>
</gene>
<dbReference type="RefSeq" id="WP_052515471.1">
    <property type="nucleotide sequence ID" value="NZ_AZAC01000048.1"/>
</dbReference>
<dbReference type="Gene3D" id="1.25.40.10">
    <property type="entry name" value="Tetratricopeptide repeat domain"/>
    <property type="match status" value="1"/>
</dbReference>
<name>A0A0D2G9Y1_9BACT</name>
<sequence length="268" mass="30860">MNKKASLLILGLLLALFALASGCGFGFDSGGSPEAFDTPAQVLANEAETLYNEGEFDEAAELFQQLKDRYPYSRYALLADLRVADAYAKAGRDEEAVLAYDDFVRLHPKNEAVPYAIYKMGMVFRQQMLTPDRDPSNSKKAVDAFERLIKEYPNTEWAEKAKPRLQETLENLVQHEMDVGLFYYRTDRFRAAMSRFKRVISHYPDVGLYDEAMDYIQKCQVALADLDESRDDESLLQQRRDLNIFDRGDDYDQNRNPDMDDPLDRIDR</sequence>
<dbReference type="Proteomes" id="UP000032233">
    <property type="component" value="Unassembled WGS sequence"/>
</dbReference>
<feature type="repeat" description="TPR" evidence="4">
    <location>
        <begin position="40"/>
        <end position="73"/>
    </location>
</feature>
<feature type="chain" id="PRO_5008985791" description="Outer membrane lipoprotein BamD-like domain-containing protein" evidence="6">
    <location>
        <begin position="21"/>
        <end position="268"/>
    </location>
</feature>
<dbReference type="PROSITE" id="PS51257">
    <property type="entry name" value="PROKAR_LIPOPROTEIN"/>
    <property type="match status" value="1"/>
</dbReference>